<name>A0A218W736_PUNGR</name>
<proteinExistence type="predicted"/>
<evidence type="ECO:0000313" key="1">
    <source>
        <dbReference type="EMBL" id="OWM68031.1"/>
    </source>
</evidence>
<dbReference type="Proteomes" id="UP000197138">
    <property type="component" value="Unassembled WGS sequence"/>
</dbReference>
<protein>
    <submittedName>
        <fullName evidence="1">Uncharacterized protein</fullName>
    </submittedName>
</protein>
<gene>
    <name evidence="1" type="ORF">CDL15_Pgr017599</name>
</gene>
<dbReference type="EMBL" id="MTKT01005369">
    <property type="protein sequence ID" value="OWM68031.1"/>
    <property type="molecule type" value="Genomic_DNA"/>
</dbReference>
<sequence length="52" mass="5986">MLLTAKYWLMCEVAANPMMAPSMNMTGWRESGRKVPEDSRNIGSMRTKAWIH</sequence>
<accession>A0A218W736</accession>
<dbReference type="AlphaFoldDB" id="A0A218W736"/>
<reference evidence="2" key="1">
    <citation type="journal article" date="2017" name="Plant J.">
        <title>The pomegranate (Punica granatum L.) genome and the genomics of punicalagin biosynthesis.</title>
        <authorList>
            <person name="Qin G."/>
            <person name="Xu C."/>
            <person name="Ming R."/>
            <person name="Tang H."/>
            <person name="Guyot R."/>
            <person name="Kramer E.M."/>
            <person name="Hu Y."/>
            <person name="Yi X."/>
            <person name="Qi Y."/>
            <person name="Xu X."/>
            <person name="Gao Z."/>
            <person name="Pan H."/>
            <person name="Jian J."/>
            <person name="Tian Y."/>
            <person name="Yue Z."/>
            <person name="Xu Y."/>
        </authorList>
    </citation>
    <scope>NUCLEOTIDE SEQUENCE [LARGE SCALE GENOMIC DNA]</scope>
    <source>
        <strain evidence="2">cv. Dabenzi</strain>
    </source>
</reference>
<evidence type="ECO:0000313" key="2">
    <source>
        <dbReference type="Proteomes" id="UP000197138"/>
    </source>
</evidence>
<organism evidence="1 2">
    <name type="scientific">Punica granatum</name>
    <name type="common">Pomegranate</name>
    <dbReference type="NCBI Taxonomy" id="22663"/>
    <lineage>
        <taxon>Eukaryota</taxon>
        <taxon>Viridiplantae</taxon>
        <taxon>Streptophyta</taxon>
        <taxon>Embryophyta</taxon>
        <taxon>Tracheophyta</taxon>
        <taxon>Spermatophyta</taxon>
        <taxon>Magnoliopsida</taxon>
        <taxon>eudicotyledons</taxon>
        <taxon>Gunneridae</taxon>
        <taxon>Pentapetalae</taxon>
        <taxon>rosids</taxon>
        <taxon>malvids</taxon>
        <taxon>Myrtales</taxon>
        <taxon>Lythraceae</taxon>
        <taxon>Punica</taxon>
    </lineage>
</organism>
<comment type="caution">
    <text evidence="1">The sequence shown here is derived from an EMBL/GenBank/DDBJ whole genome shotgun (WGS) entry which is preliminary data.</text>
</comment>